<dbReference type="InterPro" id="IPR050979">
    <property type="entry name" value="LD-transpeptidase"/>
</dbReference>
<feature type="compositionally biased region" description="Low complexity" evidence="10">
    <location>
        <begin position="236"/>
        <end position="246"/>
    </location>
</feature>
<evidence type="ECO:0000256" key="2">
    <source>
        <dbReference type="ARBA" id="ARBA00005992"/>
    </source>
</evidence>
<keyword evidence="8 9" id="KW-0961">Cell wall biogenesis/degradation</keyword>
<name>A0A5E6MJ87_9BACT</name>
<evidence type="ECO:0000256" key="11">
    <source>
        <dbReference type="SAM" id="SignalP"/>
    </source>
</evidence>
<dbReference type="CDD" id="cd16913">
    <property type="entry name" value="YkuD_like"/>
    <property type="match status" value="1"/>
</dbReference>
<dbReference type="GO" id="GO:0018104">
    <property type="term" value="P:peptidoglycan-protein cross-linking"/>
    <property type="evidence" value="ECO:0007669"/>
    <property type="project" value="TreeGrafter"/>
</dbReference>
<keyword evidence="14" id="KW-1185">Reference proteome</keyword>
<evidence type="ECO:0000256" key="9">
    <source>
        <dbReference type="PROSITE-ProRule" id="PRU01373"/>
    </source>
</evidence>
<feature type="signal peptide" evidence="11">
    <location>
        <begin position="1"/>
        <end position="25"/>
    </location>
</feature>
<dbReference type="Proteomes" id="UP000334923">
    <property type="component" value="Unassembled WGS sequence"/>
</dbReference>
<evidence type="ECO:0000256" key="8">
    <source>
        <dbReference type="ARBA" id="ARBA00023316"/>
    </source>
</evidence>
<comment type="similarity">
    <text evidence="2">Belongs to the YkuD family.</text>
</comment>
<dbReference type="GO" id="GO:0071972">
    <property type="term" value="F:peptidoglycan L,D-transpeptidase activity"/>
    <property type="evidence" value="ECO:0007669"/>
    <property type="project" value="TreeGrafter"/>
</dbReference>
<feature type="compositionally biased region" description="Basic residues" evidence="10">
    <location>
        <begin position="253"/>
        <end position="283"/>
    </location>
</feature>
<organism evidence="13 14">
    <name type="scientific">Methylacidimicrobium tartarophylax</name>
    <dbReference type="NCBI Taxonomy" id="1041768"/>
    <lineage>
        <taxon>Bacteria</taxon>
        <taxon>Pseudomonadati</taxon>
        <taxon>Verrucomicrobiota</taxon>
        <taxon>Methylacidimicrobium</taxon>
    </lineage>
</organism>
<dbReference type="GO" id="GO:0008360">
    <property type="term" value="P:regulation of cell shape"/>
    <property type="evidence" value="ECO:0007669"/>
    <property type="project" value="UniProtKB-UniRule"/>
</dbReference>
<reference evidence="13 14" key="1">
    <citation type="submission" date="2019-09" db="EMBL/GenBank/DDBJ databases">
        <authorList>
            <person name="Cremers G."/>
        </authorList>
    </citation>
    <scope>NUCLEOTIDE SEQUENCE [LARGE SCALE GENOMIC DNA]</scope>
    <source>
        <strain evidence="13">4A</strain>
    </source>
</reference>
<evidence type="ECO:0000259" key="12">
    <source>
        <dbReference type="PROSITE" id="PS52029"/>
    </source>
</evidence>
<keyword evidence="4 13" id="KW-0808">Transferase</keyword>
<keyword evidence="3" id="KW-0328">Glycosyltransferase</keyword>
<evidence type="ECO:0000256" key="5">
    <source>
        <dbReference type="ARBA" id="ARBA00022801"/>
    </source>
</evidence>
<evidence type="ECO:0000313" key="13">
    <source>
        <dbReference type="EMBL" id="VVM08015.1"/>
    </source>
</evidence>
<dbReference type="PROSITE" id="PS52029">
    <property type="entry name" value="LD_TPASE"/>
    <property type="match status" value="1"/>
</dbReference>
<proteinExistence type="inferred from homology"/>
<dbReference type="EMBL" id="CABFVA020000116">
    <property type="protein sequence ID" value="VVM08015.1"/>
    <property type="molecule type" value="Genomic_DNA"/>
</dbReference>
<feature type="region of interest" description="Disordered" evidence="10">
    <location>
        <begin position="197"/>
        <end position="283"/>
    </location>
</feature>
<feature type="active site" description="Proton donor/acceptor" evidence="9">
    <location>
        <position position="142"/>
    </location>
</feature>
<keyword evidence="6 9" id="KW-0133">Cell shape</keyword>
<gene>
    <name evidence="13" type="primary">ykuD</name>
    <name evidence="13" type="ORF">MAMT_02056</name>
</gene>
<accession>A0A5E6MJ87</accession>
<dbReference type="GO" id="GO:0016757">
    <property type="term" value="F:glycosyltransferase activity"/>
    <property type="evidence" value="ECO:0007669"/>
    <property type="project" value="UniProtKB-KW"/>
</dbReference>
<comment type="pathway">
    <text evidence="1 9">Cell wall biogenesis; peptidoglycan biosynthesis.</text>
</comment>
<sequence length="283" mass="30458">MRPVGLGGKLCVGALAILLSSCVTQTNYKPTTLVRVSVHDQALEVVKNGTSTHRFPVSTSRFGLGDETNSFRTPLGRFVVQSKIGDGVPLGGKFYHRQYTGERVDLEHGSACGHDSLLTRILWLRGLEESNRNAYSRGIYIHGTNQEALIGQPASYGCIRMRNRDVLALYDIVPQGSLVVIQLDPLSPAPRAVAAAAVRRPATSSPQSRATPDPAPVPPKALPVQASPAPRPSSPPTSRRPAVSSPHAPSRTVAHHARGRRHPHRPHALRGKHLAKASPRKTG</sequence>
<feature type="chain" id="PRO_5022743145" evidence="11">
    <location>
        <begin position="26"/>
        <end position="283"/>
    </location>
</feature>
<dbReference type="GO" id="GO:0071555">
    <property type="term" value="P:cell wall organization"/>
    <property type="evidence" value="ECO:0007669"/>
    <property type="project" value="UniProtKB-UniRule"/>
</dbReference>
<dbReference type="PROSITE" id="PS51257">
    <property type="entry name" value="PROKAR_LIPOPROTEIN"/>
    <property type="match status" value="1"/>
</dbReference>
<dbReference type="Pfam" id="PF03734">
    <property type="entry name" value="YkuD"/>
    <property type="match status" value="1"/>
</dbReference>
<evidence type="ECO:0000256" key="7">
    <source>
        <dbReference type="ARBA" id="ARBA00022984"/>
    </source>
</evidence>
<feature type="active site" description="Nucleophile" evidence="9">
    <location>
        <position position="158"/>
    </location>
</feature>
<dbReference type="RefSeq" id="WP_142660889.1">
    <property type="nucleotide sequence ID" value="NZ_CABFVA020000116.1"/>
</dbReference>
<dbReference type="PANTHER" id="PTHR30582">
    <property type="entry name" value="L,D-TRANSPEPTIDASE"/>
    <property type="match status" value="1"/>
</dbReference>
<dbReference type="Gene3D" id="2.40.440.10">
    <property type="entry name" value="L,D-transpeptidase catalytic domain-like"/>
    <property type="match status" value="1"/>
</dbReference>
<dbReference type="InterPro" id="IPR005490">
    <property type="entry name" value="LD_TPept_cat_dom"/>
</dbReference>
<evidence type="ECO:0000256" key="3">
    <source>
        <dbReference type="ARBA" id="ARBA00022676"/>
    </source>
</evidence>
<dbReference type="OrthoDB" id="9787225at2"/>
<dbReference type="GO" id="GO:0005576">
    <property type="term" value="C:extracellular region"/>
    <property type="evidence" value="ECO:0007669"/>
    <property type="project" value="TreeGrafter"/>
</dbReference>
<feature type="domain" description="L,D-TPase catalytic" evidence="12">
    <location>
        <begin position="32"/>
        <end position="182"/>
    </location>
</feature>
<dbReference type="EC" id="2.-.-.-" evidence="13"/>
<protein>
    <submittedName>
        <fullName evidence="13">L,D-transpeptidase YkuD</fullName>
        <ecNumber evidence="13">2.-.-.-</ecNumber>
    </submittedName>
</protein>
<keyword evidence="11" id="KW-0732">Signal</keyword>
<dbReference type="AlphaFoldDB" id="A0A5E6MJ87"/>
<keyword evidence="7 9" id="KW-0573">Peptidoglycan synthesis</keyword>
<evidence type="ECO:0000256" key="10">
    <source>
        <dbReference type="SAM" id="MobiDB-lite"/>
    </source>
</evidence>
<dbReference type="PANTHER" id="PTHR30582:SF24">
    <property type="entry name" value="L,D-TRANSPEPTIDASE ERFK_SRFK-RELATED"/>
    <property type="match status" value="1"/>
</dbReference>
<dbReference type="SUPFAM" id="SSF141523">
    <property type="entry name" value="L,D-transpeptidase catalytic domain-like"/>
    <property type="match status" value="1"/>
</dbReference>
<evidence type="ECO:0000256" key="4">
    <source>
        <dbReference type="ARBA" id="ARBA00022679"/>
    </source>
</evidence>
<evidence type="ECO:0000256" key="6">
    <source>
        <dbReference type="ARBA" id="ARBA00022960"/>
    </source>
</evidence>
<evidence type="ECO:0000256" key="1">
    <source>
        <dbReference type="ARBA" id="ARBA00004752"/>
    </source>
</evidence>
<evidence type="ECO:0000313" key="14">
    <source>
        <dbReference type="Proteomes" id="UP000334923"/>
    </source>
</evidence>
<dbReference type="UniPathway" id="UPA00219"/>
<keyword evidence="5" id="KW-0378">Hydrolase</keyword>
<dbReference type="InterPro" id="IPR038063">
    <property type="entry name" value="Transpep_catalytic_dom"/>
</dbReference>